<organism evidence="2 3">
    <name type="scientific">Romanomermis culicivorax</name>
    <name type="common">Nematode worm</name>
    <dbReference type="NCBI Taxonomy" id="13658"/>
    <lineage>
        <taxon>Eukaryota</taxon>
        <taxon>Metazoa</taxon>
        <taxon>Ecdysozoa</taxon>
        <taxon>Nematoda</taxon>
        <taxon>Enoplea</taxon>
        <taxon>Dorylaimia</taxon>
        <taxon>Mermithida</taxon>
        <taxon>Mermithoidea</taxon>
        <taxon>Mermithidae</taxon>
        <taxon>Romanomermis</taxon>
    </lineage>
</organism>
<evidence type="ECO:0000313" key="3">
    <source>
        <dbReference type="WBParaSite" id="nRc.2.0.1.t34063-RA"/>
    </source>
</evidence>
<feature type="compositionally biased region" description="Basic and acidic residues" evidence="1">
    <location>
        <begin position="254"/>
        <end position="263"/>
    </location>
</feature>
<evidence type="ECO:0000256" key="1">
    <source>
        <dbReference type="SAM" id="MobiDB-lite"/>
    </source>
</evidence>
<sequence>MYPLKIEYLSCRCVGTMKVLEDIIRRKLVDKYYGAECLPQTSSNSDSTEAICVFGDQRGRIIKCKNEDKCPLEPETSPSTLARIGKLCKGVSNKSSFHSEQLREISSVCLDYYDLVGSKRLFNCFNNCNRSVAPNSTFSTPDLLQDSIPKKTSSNKRVTFARPDCHLPAKKRALINDDGTPTLPPKPPTPVAASPKVPIFNESSKEQLFEAMKNFTDDLFIKQKSEKNRRTNFSAKRNGISGVKIDESGAESFQNEKNKEDLKSKRKKMKHHRSVSPKIAKTIVKKSVTVQWKHNLDKKIKKQLLQKHMENAKPYIEKRCQEVLRKMLIRDQSAQGVVHPICDEKYVERVKAEMSRTWSIFVPLQELCSEMDHEWLCNLTAKITKSMRQRKAVEQNIFNDFIVEYDMDNVEPRFAFSKRKPFRSFTVVYEGENKKKIAEVCPKDSNTPDYDGIFDPSVYREKANRFDRLVNSFRLSIDDKLVYCFNVRHLFLYCVDSAYGDIHNTIRDLYSYQVHELPPHLPTPNALVAELIGLFRKRGSPQEVVMPRHFKDPYRIFHSREYLMELKRKEEGTELNDDPENVQAVKNLQTVPCSHDESDWPVYTPMQSRESYGVYQQHSSEPTTTYSPIIPSTLTLSSCKYVNNNGNVRFANNNSYAAAPQAPQPLPPLQTILKRNGSIPSVPSSDSSESPPDVFTEILATPMAPDFSQKNLVQNYNRVWHIPPSAVNYGRSSYVTPPQPQNVEFRNY</sequence>
<feature type="compositionally biased region" description="Low complexity" evidence="1">
    <location>
        <begin position="678"/>
        <end position="692"/>
    </location>
</feature>
<reference evidence="3" key="1">
    <citation type="submission" date="2022-11" db="UniProtKB">
        <authorList>
            <consortium name="WormBaseParasite"/>
        </authorList>
    </citation>
    <scope>IDENTIFICATION</scope>
</reference>
<feature type="region of interest" description="Disordered" evidence="1">
    <location>
        <begin position="250"/>
        <end position="276"/>
    </location>
</feature>
<dbReference type="Proteomes" id="UP000887565">
    <property type="component" value="Unplaced"/>
</dbReference>
<evidence type="ECO:0000313" key="2">
    <source>
        <dbReference type="Proteomes" id="UP000887565"/>
    </source>
</evidence>
<accession>A0A915K6V1</accession>
<protein>
    <submittedName>
        <fullName evidence="3">Uncharacterized protein</fullName>
    </submittedName>
</protein>
<feature type="region of interest" description="Disordered" evidence="1">
    <location>
        <begin position="673"/>
        <end position="692"/>
    </location>
</feature>
<feature type="compositionally biased region" description="Basic residues" evidence="1">
    <location>
        <begin position="264"/>
        <end position="275"/>
    </location>
</feature>
<feature type="region of interest" description="Disordered" evidence="1">
    <location>
        <begin position="175"/>
        <end position="196"/>
    </location>
</feature>
<keyword evidence="2" id="KW-1185">Reference proteome</keyword>
<proteinExistence type="predicted"/>
<name>A0A915K6V1_ROMCU</name>
<dbReference type="AlphaFoldDB" id="A0A915K6V1"/>
<dbReference type="WBParaSite" id="nRc.2.0.1.t34063-RA">
    <property type="protein sequence ID" value="nRc.2.0.1.t34063-RA"/>
    <property type="gene ID" value="nRc.2.0.1.g34063"/>
</dbReference>